<dbReference type="STRING" id="104663.SAMN04488121_106266"/>
<evidence type="ECO:0000313" key="2">
    <source>
        <dbReference type="EMBL" id="SDG78186.1"/>
    </source>
</evidence>
<keyword evidence="1" id="KW-1133">Transmembrane helix</keyword>
<keyword evidence="1" id="KW-0812">Transmembrane</keyword>
<feature type="transmembrane region" description="Helical" evidence="1">
    <location>
        <begin position="36"/>
        <end position="57"/>
    </location>
</feature>
<evidence type="ECO:0000313" key="3">
    <source>
        <dbReference type="Proteomes" id="UP000199045"/>
    </source>
</evidence>
<feature type="transmembrane region" description="Helical" evidence="1">
    <location>
        <begin position="126"/>
        <end position="146"/>
    </location>
</feature>
<keyword evidence="1" id="KW-0472">Membrane</keyword>
<sequence length="227" mass="26976">MQRLLKYEYLFLVPLLLSAIFSLKSFWQKWPKPYRLLSILVIVSLLTELAAFFWRLFIHKMFFWDYSKNNFWIYNLFITIRLGILLVVFYLILDAPRIKRIIPPVAFMLVSFGLLDYLIIQGPFQYNTYSVIFAHIPIIVLCLLYFKQLLQETRIIVLHKEPLVWMTLGLFVYHAVSLPFLIMLGFLNMQQSDLSLVFLPINDTFNLLMCTCYLISFLCKPQLSQPH</sequence>
<dbReference type="EMBL" id="FNBN01000006">
    <property type="protein sequence ID" value="SDG78186.1"/>
    <property type="molecule type" value="Genomic_DNA"/>
</dbReference>
<feature type="transmembrane region" description="Helical" evidence="1">
    <location>
        <begin position="6"/>
        <end position="24"/>
    </location>
</feature>
<name>A0A1G7X211_CHIFI</name>
<dbReference type="Proteomes" id="UP000199045">
    <property type="component" value="Unassembled WGS sequence"/>
</dbReference>
<evidence type="ECO:0000256" key="1">
    <source>
        <dbReference type="SAM" id="Phobius"/>
    </source>
</evidence>
<feature type="transmembrane region" description="Helical" evidence="1">
    <location>
        <begin position="100"/>
        <end position="120"/>
    </location>
</feature>
<dbReference type="AlphaFoldDB" id="A0A1G7X211"/>
<accession>A0A1G7X211</accession>
<reference evidence="2 3" key="1">
    <citation type="submission" date="2016-10" db="EMBL/GenBank/DDBJ databases">
        <authorList>
            <person name="de Groot N.N."/>
        </authorList>
    </citation>
    <scope>NUCLEOTIDE SEQUENCE [LARGE SCALE GENOMIC DNA]</scope>
    <source>
        <strain evidence="2 3">DSM 527</strain>
    </source>
</reference>
<organism evidence="2 3">
    <name type="scientific">Chitinophaga filiformis</name>
    <name type="common">Myxococcus filiformis</name>
    <name type="synonym">Flexibacter filiformis</name>
    <dbReference type="NCBI Taxonomy" id="104663"/>
    <lineage>
        <taxon>Bacteria</taxon>
        <taxon>Pseudomonadati</taxon>
        <taxon>Bacteroidota</taxon>
        <taxon>Chitinophagia</taxon>
        <taxon>Chitinophagales</taxon>
        <taxon>Chitinophagaceae</taxon>
        <taxon>Chitinophaga</taxon>
    </lineage>
</organism>
<feature type="transmembrane region" description="Helical" evidence="1">
    <location>
        <begin position="199"/>
        <end position="219"/>
    </location>
</feature>
<gene>
    <name evidence="2" type="ORF">SAMN04488121_106266</name>
</gene>
<proteinExistence type="predicted"/>
<feature type="transmembrane region" description="Helical" evidence="1">
    <location>
        <begin position="72"/>
        <end position="93"/>
    </location>
</feature>
<feature type="transmembrane region" description="Helical" evidence="1">
    <location>
        <begin position="167"/>
        <end position="187"/>
    </location>
</feature>
<protein>
    <submittedName>
        <fullName evidence="2">Uncharacterized protein</fullName>
    </submittedName>
</protein>